<dbReference type="Proteomes" id="UP001217083">
    <property type="component" value="Unassembled WGS sequence"/>
</dbReference>
<evidence type="ECO:0000313" key="2">
    <source>
        <dbReference type="EMBL" id="MDF0706644.1"/>
    </source>
</evidence>
<keyword evidence="3" id="KW-1185">Reference proteome</keyword>
<keyword evidence="1" id="KW-0472">Membrane</keyword>
<keyword evidence="1" id="KW-1133">Transmembrane helix</keyword>
<keyword evidence="1" id="KW-0812">Transmembrane</keyword>
<dbReference type="RefSeq" id="WP_275648674.1">
    <property type="nucleotide sequence ID" value="NZ_JARFVA010000001.1"/>
</dbReference>
<evidence type="ECO:0000313" key="3">
    <source>
        <dbReference type="Proteomes" id="UP001217083"/>
    </source>
</evidence>
<reference evidence="2 3" key="1">
    <citation type="submission" date="2023-03" db="EMBL/GenBank/DDBJ databases">
        <title>Muricauda XX sp. nov. and Muricauda XXX sp. nov., two novel species isolated from Okinawa Trough.</title>
        <authorList>
            <person name="Cao W."/>
            <person name="Deng X."/>
        </authorList>
    </citation>
    <scope>NUCLEOTIDE SEQUENCE [LARGE SCALE GENOMIC DNA]</scope>
    <source>
        <strain evidence="2 3">81s02</strain>
    </source>
</reference>
<gene>
    <name evidence="2" type="ORF">PY091_05410</name>
</gene>
<comment type="caution">
    <text evidence="2">The sequence shown here is derived from an EMBL/GenBank/DDBJ whole genome shotgun (WGS) entry which is preliminary data.</text>
</comment>
<dbReference type="PROSITE" id="PS51257">
    <property type="entry name" value="PROKAR_LIPOPROTEIN"/>
    <property type="match status" value="1"/>
</dbReference>
<feature type="transmembrane region" description="Helical" evidence="1">
    <location>
        <begin position="75"/>
        <end position="94"/>
    </location>
</feature>
<name>A0ABT5XL76_9FLAO</name>
<accession>A0ABT5XL76</accession>
<organism evidence="2 3">
    <name type="scientific">Flagellimonas okinawensis</name>
    <dbReference type="NCBI Taxonomy" id="3031324"/>
    <lineage>
        <taxon>Bacteria</taxon>
        <taxon>Pseudomonadati</taxon>
        <taxon>Bacteroidota</taxon>
        <taxon>Flavobacteriia</taxon>
        <taxon>Flavobacteriales</taxon>
        <taxon>Flavobacteriaceae</taxon>
        <taxon>Flagellimonas</taxon>
    </lineage>
</organism>
<protein>
    <submittedName>
        <fullName evidence="2">Uncharacterized protein</fullName>
    </submittedName>
</protein>
<feature type="transmembrane region" description="Helical" evidence="1">
    <location>
        <begin position="46"/>
        <end position="68"/>
    </location>
</feature>
<sequence length="95" mass="10553">MKKIYDRAFTEFKKNQLGYSTIAIIGQSCIGSAAAMVLLMGTMDTVLQMVLLFLVTISCMAFNGAVLAQLKPLTTFNLLILSIVFNTLVIMFHIW</sequence>
<dbReference type="EMBL" id="JARFVA010000001">
    <property type="protein sequence ID" value="MDF0706644.1"/>
    <property type="molecule type" value="Genomic_DNA"/>
</dbReference>
<proteinExistence type="predicted"/>
<evidence type="ECO:0000256" key="1">
    <source>
        <dbReference type="SAM" id="Phobius"/>
    </source>
</evidence>
<feature type="transmembrane region" description="Helical" evidence="1">
    <location>
        <begin position="21"/>
        <end position="40"/>
    </location>
</feature>